<dbReference type="Proteomes" id="UP000185612">
    <property type="component" value="Unassembled WGS sequence"/>
</dbReference>
<keyword evidence="2" id="KW-1185">Reference proteome</keyword>
<dbReference type="InterPro" id="IPR000801">
    <property type="entry name" value="Esterase-like"/>
</dbReference>
<evidence type="ECO:0000313" key="2">
    <source>
        <dbReference type="Proteomes" id="UP000185612"/>
    </source>
</evidence>
<reference evidence="2" key="1">
    <citation type="submission" date="2016-12" db="EMBL/GenBank/DDBJ databases">
        <authorList>
            <person name="Meng X."/>
        </authorList>
    </citation>
    <scope>NUCLEOTIDE SEQUENCE [LARGE SCALE GENOMIC DNA]</scope>
    <source>
        <strain evidence="2">DSM 20732</strain>
    </source>
</reference>
<evidence type="ECO:0000313" key="1">
    <source>
        <dbReference type="EMBL" id="OKL52409.1"/>
    </source>
</evidence>
<dbReference type="GO" id="GO:0016747">
    <property type="term" value="F:acyltransferase activity, transferring groups other than amino-acyl groups"/>
    <property type="evidence" value="ECO:0007669"/>
    <property type="project" value="TreeGrafter"/>
</dbReference>
<protein>
    <recommendedName>
        <fullName evidence="3">Esterase family protein</fullName>
    </recommendedName>
</protein>
<gene>
    <name evidence="1" type="ORF">BSZ40_02740</name>
</gene>
<dbReference type="STRING" id="52770.BSZ40_02740"/>
<evidence type="ECO:0008006" key="3">
    <source>
        <dbReference type="Google" id="ProtNLM"/>
    </source>
</evidence>
<dbReference type="OrthoDB" id="4527292at2"/>
<sequence>MALLTGEWYSQALAMQTSVCVLQPQDQADFAAPPAVLFLFHGLGDSAFGWLRRSRLERYLTGRNIAVVMPEVGRSFYANEVGGLRFGDYVRSDLLPLTRRVLGLTCEPERTAVAGLSMGGYGAMAWALAAPEQFRAAGSFGGSLDVARRWREPSGTEQRRVFGAEPLEGRAADLLAQLARVSEPANYPALYVACGTEDSHLAAAKRFAAAAQAAGLDVTQRYGPGGHDWDVWDRDIAAFLAWLESHCRW</sequence>
<dbReference type="SUPFAM" id="SSF53474">
    <property type="entry name" value="alpha/beta-Hydrolases"/>
    <property type="match status" value="1"/>
</dbReference>
<comment type="caution">
    <text evidence="1">The sequence shown here is derived from an EMBL/GenBank/DDBJ whole genome shotgun (WGS) entry which is preliminary data.</text>
</comment>
<accession>A0A1Q5PY80</accession>
<dbReference type="RefSeq" id="WP_073823078.1">
    <property type="nucleotide sequence ID" value="NZ_MQVS01000002.1"/>
</dbReference>
<dbReference type="EMBL" id="MQVS01000002">
    <property type="protein sequence ID" value="OKL52409.1"/>
    <property type="molecule type" value="Genomic_DNA"/>
</dbReference>
<dbReference type="PANTHER" id="PTHR48098">
    <property type="entry name" value="ENTEROCHELIN ESTERASE-RELATED"/>
    <property type="match status" value="1"/>
</dbReference>
<proteinExistence type="predicted"/>
<dbReference type="PANTHER" id="PTHR48098:SF1">
    <property type="entry name" value="DIACYLGLYCEROL ACYLTRANSFERASE_MYCOLYLTRANSFERASE AG85A"/>
    <property type="match status" value="1"/>
</dbReference>
<dbReference type="AlphaFoldDB" id="A0A1Q5PY80"/>
<organism evidence="1 2">
    <name type="scientific">Buchananella hordeovulneris</name>
    <dbReference type="NCBI Taxonomy" id="52770"/>
    <lineage>
        <taxon>Bacteria</taxon>
        <taxon>Bacillati</taxon>
        <taxon>Actinomycetota</taxon>
        <taxon>Actinomycetes</taxon>
        <taxon>Actinomycetales</taxon>
        <taxon>Actinomycetaceae</taxon>
        <taxon>Buchananella</taxon>
    </lineage>
</organism>
<name>A0A1Q5PY80_9ACTO</name>
<dbReference type="InterPro" id="IPR050583">
    <property type="entry name" value="Mycobacterial_A85_antigen"/>
</dbReference>
<dbReference type="InterPro" id="IPR029058">
    <property type="entry name" value="AB_hydrolase_fold"/>
</dbReference>
<dbReference type="Pfam" id="PF00756">
    <property type="entry name" value="Esterase"/>
    <property type="match status" value="1"/>
</dbReference>
<dbReference type="InParanoid" id="A0A1Q5PY80"/>
<dbReference type="Gene3D" id="3.40.50.1820">
    <property type="entry name" value="alpha/beta hydrolase"/>
    <property type="match status" value="1"/>
</dbReference>